<protein>
    <submittedName>
        <fullName evidence="2">Transmembrane protein, putative</fullName>
    </submittedName>
</protein>
<dbReference type="InParanoid" id="W7XK21"/>
<reference evidence="3" key="1">
    <citation type="journal article" date="2006" name="PLoS Biol.">
        <title>Macronuclear genome sequence of the ciliate Tetrahymena thermophila, a model eukaryote.</title>
        <authorList>
            <person name="Eisen J.A."/>
            <person name="Coyne R.S."/>
            <person name="Wu M."/>
            <person name="Wu D."/>
            <person name="Thiagarajan M."/>
            <person name="Wortman J.R."/>
            <person name="Badger J.H."/>
            <person name="Ren Q."/>
            <person name="Amedeo P."/>
            <person name="Jones K.M."/>
            <person name="Tallon L.J."/>
            <person name="Delcher A.L."/>
            <person name="Salzberg S.L."/>
            <person name="Silva J.C."/>
            <person name="Haas B.J."/>
            <person name="Majoros W.H."/>
            <person name="Farzad M."/>
            <person name="Carlton J.M."/>
            <person name="Smith R.K. Jr."/>
            <person name="Garg J."/>
            <person name="Pearlman R.E."/>
            <person name="Karrer K.M."/>
            <person name="Sun L."/>
            <person name="Manning G."/>
            <person name="Elde N.C."/>
            <person name="Turkewitz A.P."/>
            <person name="Asai D.J."/>
            <person name="Wilkes D.E."/>
            <person name="Wang Y."/>
            <person name="Cai H."/>
            <person name="Collins K."/>
            <person name="Stewart B.A."/>
            <person name="Lee S.R."/>
            <person name="Wilamowska K."/>
            <person name="Weinberg Z."/>
            <person name="Ruzzo W.L."/>
            <person name="Wloga D."/>
            <person name="Gaertig J."/>
            <person name="Frankel J."/>
            <person name="Tsao C.-C."/>
            <person name="Gorovsky M.A."/>
            <person name="Keeling P.J."/>
            <person name="Waller R.F."/>
            <person name="Patron N.J."/>
            <person name="Cherry J.M."/>
            <person name="Stover N.A."/>
            <person name="Krieger C.J."/>
            <person name="del Toro C."/>
            <person name="Ryder H.F."/>
            <person name="Williamson S.C."/>
            <person name="Barbeau R.A."/>
            <person name="Hamilton E.P."/>
            <person name="Orias E."/>
        </authorList>
    </citation>
    <scope>NUCLEOTIDE SEQUENCE [LARGE SCALE GENOMIC DNA]</scope>
    <source>
        <strain evidence="3">SB210</strain>
    </source>
</reference>
<proteinExistence type="predicted"/>
<feature type="transmembrane region" description="Helical" evidence="1">
    <location>
        <begin position="37"/>
        <end position="58"/>
    </location>
</feature>
<keyword evidence="1 2" id="KW-0812">Transmembrane</keyword>
<name>W7XK21_TETTS</name>
<dbReference type="GeneID" id="24442009"/>
<sequence>MKRDFQQALVQKLGKRILTSVYSLNMYCFLQQNLQKVLLLSFNYLVIYVIKYVLVLVLQNCCDIYSYFYL</sequence>
<accession>W7XK21</accession>
<gene>
    <name evidence="2" type="ORF">TTHERM_001246676</name>
</gene>
<dbReference type="Proteomes" id="UP000009168">
    <property type="component" value="Unassembled WGS sequence"/>
</dbReference>
<keyword evidence="1" id="KW-1133">Transmembrane helix</keyword>
<dbReference type="RefSeq" id="XP_012651320.1">
    <property type="nucleotide sequence ID" value="XM_012795866.1"/>
</dbReference>
<dbReference type="EMBL" id="GG662836">
    <property type="protein sequence ID" value="EWS76146.1"/>
    <property type="molecule type" value="Genomic_DNA"/>
</dbReference>
<dbReference type="KEGG" id="tet:TTHERM_001246676"/>
<evidence type="ECO:0000313" key="3">
    <source>
        <dbReference type="Proteomes" id="UP000009168"/>
    </source>
</evidence>
<keyword evidence="3" id="KW-1185">Reference proteome</keyword>
<dbReference type="AlphaFoldDB" id="W7XK21"/>
<organism evidence="2 3">
    <name type="scientific">Tetrahymena thermophila (strain SB210)</name>
    <dbReference type="NCBI Taxonomy" id="312017"/>
    <lineage>
        <taxon>Eukaryota</taxon>
        <taxon>Sar</taxon>
        <taxon>Alveolata</taxon>
        <taxon>Ciliophora</taxon>
        <taxon>Intramacronucleata</taxon>
        <taxon>Oligohymenophorea</taxon>
        <taxon>Hymenostomatida</taxon>
        <taxon>Tetrahymenina</taxon>
        <taxon>Tetrahymenidae</taxon>
        <taxon>Tetrahymena</taxon>
    </lineage>
</organism>
<keyword evidence="1" id="KW-0472">Membrane</keyword>
<evidence type="ECO:0000256" key="1">
    <source>
        <dbReference type="SAM" id="Phobius"/>
    </source>
</evidence>
<evidence type="ECO:0000313" key="2">
    <source>
        <dbReference type="EMBL" id="EWS76146.1"/>
    </source>
</evidence>